<dbReference type="EMBL" id="MU274905">
    <property type="protein sequence ID" value="KAI0091590.1"/>
    <property type="molecule type" value="Genomic_DNA"/>
</dbReference>
<dbReference type="Proteomes" id="UP001055072">
    <property type="component" value="Unassembled WGS sequence"/>
</dbReference>
<accession>A0ACB8UBF7</accession>
<name>A0ACB8UBF7_9APHY</name>
<evidence type="ECO:0000313" key="1">
    <source>
        <dbReference type="EMBL" id="KAI0091590.1"/>
    </source>
</evidence>
<protein>
    <submittedName>
        <fullName evidence="1">Uncharacterized protein</fullName>
    </submittedName>
</protein>
<reference evidence="1" key="1">
    <citation type="journal article" date="2021" name="Environ. Microbiol.">
        <title>Gene family expansions and transcriptome signatures uncover fungal adaptations to wood decay.</title>
        <authorList>
            <person name="Hage H."/>
            <person name="Miyauchi S."/>
            <person name="Viragh M."/>
            <person name="Drula E."/>
            <person name="Min B."/>
            <person name="Chaduli D."/>
            <person name="Navarro D."/>
            <person name="Favel A."/>
            <person name="Norest M."/>
            <person name="Lesage-Meessen L."/>
            <person name="Balint B."/>
            <person name="Merenyi Z."/>
            <person name="de Eugenio L."/>
            <person name="Morin E."/>
            <person name="Martinez A.T."/>
            <person name="Baldrian P."/>
            <person name="Stursova M."/>
            <person name="Martinez M.J."/>
            <person name="Novotny C."/>
            <person name="Magnuson J.K."/>
            <person name="Spatafora J.W."/>
            <person name="Maurice S."/>
            <person name="Pangilinan J."/>
            <person name="Andreopoulos W."/>
            <person name="LaButti K."/>
            <person name="Hundley H."/>
            <person name="Na H."/>
            <person name="Kuo A."/>
            <person name="Barry K."/>
            <person name="Lipzen A."/>
            <person name="Henrissat B."/>
            <person name="Riley R."/>
            <person name="Ahrendt S."/>
            <person name="Nagy L.G."/>
            <person name="Grigoriev I.V."/>
            <person name="Martin F."/>
            <person name="Rosso M.N."/>
        </authorList>
    </citation>
    <scope>NUCLEOTIDE SEQUENCE</scope>
    <source>
        <strain evidence="1">CBS 384.51</strain>
    </source>
</reference>
<keyword evidence="2" id="KW-1185">Reference proteome</keyword>
<evidence type="ECO:0000313" key="2">
    <source>
        <dbReference type="Proteomes" id="UP001055072"/>
    </source>
</evidence>
<proteinExistence type="predicted"/>
<comment type="caution">
    <text evidence="1">The sequence shown here is derived from an EMBL/GenBank/DDBJ whole genome shotgun (WGS) entry which is preliminary data.</text>
</comment>
<organism evidence="1 2">
    <name type="scientific">Irpex rosettiformis</name>
    <dbReference type="NCBI Taxonomy" id="378272"/>
    <lineage>
        <taxon>Eukaryota</taxon>
        <taxon>Fungi</taxon>
        <taxon>Dikarya</taxon>
        <taxon>Basidiomycota</taxon>
        <taxon>Agaricomycotina</taxon>
        <taxon>Agaricomycetes</taxon>
        <taxon>Polyporales</taxon>
        <taxon>Irpicaceae</taxon>
        <taxon>Irpex</taxon>
    </lineage>
</organism>
<sequence>MANINAVSGRSWQVLPLYFPLSLTTTAMPSKAITAATTHFIQFRIQYASIALLYWDYILTFPNEVKYIWAWKSMRRLSTGLYVLCRYALAANVLYLLAISEKLGASCNTWYKFIGAISVVARAAVLVVFTMRTYAMWSRNKFVLYGLGALALTCVVLDCLHVPGLRCQGSSSIQIANTLLSILMCVFEFFSTVLTTFRCVQAVKEAGSLQSQKRTLTVLILEQGVLYFGLVTSITIAAVILNFRAPRGFFQRLLNALILPLSGLLTARFLLHLQAWDKKAAISPGEDSADTSTGGVTTTDDVVFARQSTPRVNRSFVSEFGDDPVVFARQGGSFESSTQLGSAECPSDEDAVTKQEVP</sequence>
<gene>
    <name evidence="1" type="ORF">BDY19DRAFT_634678</name>
</gene>